<evidence type="ECO:0000256" key="7">
    <source>
        <dbReference type="SAM" id="Phobius"/>
    </source>
</evidence>
<dbReference type="RefSeq" id="WP_069153668.1">
    <property type="nucleotide sequence ID" value="NZ_MCGH01000003.1"/>
</dbReference>
<evidence type="ECO:0000256" key="6">
    <source>
        <dbReference type="ARBA" id="ARBA00023136"/>
    </source>
</evidence>
<feature type="transmembrane region" description="Helical" evidence="7">
    <location>
        <begin position="224"/>
        <end position="248"/>
    </location>
</feature>
<feature type="transmembrane region" description="Helical" evidence="7">
    <location>
        <begin position="44"/>
        <end position="64"/>
    </location>
</feature>
<dbReference type="Gene3D" id="1.20.1250.20">
    <property type="entry name" value="MFS general substrate transporter like domains"/>
    <property type="match status" value="1"/>
</dbReference>
<dbReference type="GO" id="GO:0005886">
    <property type="term" value="C:plasma membrane"/>
    <property type="evidence" value="ECO:0007669"/>
    <property type="project" value="UniProtKB-SubCell"/>
</dbReference>
<reference evidence="9 10" key="1">
    <citation type="submission" date="2016-07" db="EMBL/GenBank/DDBJ databases">
        <title>Characterization of isolates of Eisenbergiella tayi derived from blood cultures, using whole genome sequencing.</title>
        <authorList>
            <person name="Burdz T."/>
            <person name="Wiebe D."/>
            <person name="Huynh C."/>
            <person name="Bernard K."/>
        </authorList>
    </citation>
    <scope>NUCLEOTIDE SEQUENCE [LARGE SCALE GENOMIC DNA]</scope>
    <source>
        <strain evidence="9 10">NML 110608</strain>
    </source>
</reference>
<feature type="transmembrane region" description="Helical" evidence="7">
    <location>
        <begin position="18"/>
        <end position="38"/>
    </location>
</feature>
<evidence type="ECO:0000256" key="3">
    <source>
        <dbReference type="ARBA" id="ARBA00022475"/>
    </source>
</evidence>
<feature type="transmembrane region" description="Helical" evidence="7">
    <location>
        <begin position="144"/>
        <end position="160"/>
    </location>
</feature>
<feature type="transmembrane region" description="Helical" evidence="7">
    <location>
        <begin position="260"/>
        <end position="280"/>
    </location>
</feature>
<proteinExistence type="inferred from homology"/>
<dbReference type="InterPro" id="IPR000620">
    <property type="entry name" value="EamA_dom"/>
</dbReference>
<keyword evidence="4 7" id="KW-0812">Transmembrane</keyword>
<protein>
    <submittedName>
        <fullName evidence="9">Putative inner membrane transporter yiJE</fullName>
    </submittedName>
</protein>
<dbReference type="EMBL" id="MCGH01000003">
    <property type="protein sequence ID" value="ODM03112.1"/>
    <property type="molecule type" value="Genomic_DNA"/>
</dbReference>
<evidence type="ECO:0000313" key="10">
    <source>
        <dbReference type="Proteomes" id="UP000094067"/>
    </source>
</evidence>
<dbReference type="PATRIC" id="fig|1432052.4.peg.4328"/>
<evidence type="ECO:0000256" key="4">
    <source>
        <dbReference type="ARBA" id="ARBA00022692"/>
    </source>
</evidence>
<comment type="similarity">
    <text evidence="2">Belongs to the EamA transporter family.</text>
</comment>
<comment type="caution">
    <text evidence="9">The sequence shown here is derived from an EMBL/GenBank/DDBJ whole genome shotgun (WGS) entry which is preliminary data.</text>
</comment>
<dbReference type="InterPro" id="IPR036259">
    <property type="entry name" value="MFS_trans_sf"/>
</dbReference>
<dbReference type="InterPro" id="IPR037185">
    <property type="entry name" value="EmrE-like"/>
</dbReference>
<name>A0A1E3A2V9_9FIRM</name>
<dbReference type="PANTHER" id="PTHR42920">
    <property type="entry name" value="OS03G0707200 PROTEIN-RELATED"/>
    <property type="match status" value="1"/>
</dbReference>
<dbReference type="SUPFAM" id="SSF103481">
    <property type="entry name" value="Multidrug resistance efflux transporter EmrE"/>
    <property type="match status" value="2"/>
</dbReference>
<feature type="domain" description="EamA" evidence="8">
    <location>
        <begin position="169"/>
        <end position="302"/>
    </location>
</feature>
<sequence length="318" mass="34177">MEQNSQSNKGGQSYRSSLLLFLAASIWGVAFVAQSVGMDYMGPFTFNGARSLIGGIVLLPLIAFRERSRKRDAVEEETPEKKKARRKVTLIGGCCCGLAICTASMFQQYGIQYTTVGKAGFITTLYIIIVPIMGLFFGKKVRRIVWAGAALAAAGMYLLCVNETLSLNKGDLLVFICAVIFSIHILVIDYFSPKADGVKLSCIQFFVAGIICTIGAFLVETPTWSALVSGAAPVLYAGVMSCGVAYTLQIIGQRNLDPTVASLILSLESVVSVLAGWVILNQTMSSKEIFGCVLVFAAVILVQLPEKKRQPAAESEVG</sequence>
<dbReference type="Proteomes" id="UP000094067">
    <property type="component" value="Unassembled WGS sequence"/>
</dbReference>
<accession>A0A1E3A2V9</accession>
<feature type="transmembrane region" description="Helical" evidence="7">
    <location>
        <begin position="119"/>
        <end position="137"/>
    </location>
</feature>
<feature type="domain" description="EamA" evidence="8">
    <location>
        <begin position="18"/>
        <end position="159"/>
    </location>
</feature>
<keyword evidence="5 7" id="KW-1133">Transmembrane helix</keyword>
<evidence type="ECO:0000256" key="2">
    <source>
        <dbReference type="ARBA" id="ARBA00007362"/>
    </source>
</evidence>
<evidence type="ECO:0000259" key="8">
    <source>
        <dbReference type="Pfam" id="PF00892"/>
    </source>
</evidence>
<evidence type="ECO:0000256" key="5">
    <source>
        <dbReference type="ARBA" id="ARBA00022989"/>
    </source>
</evidence>
<dbReference type="AlphaFoldDB" id="A0A1E3A2V9"/>
<keyword evidence="6 7" id="KW-0472">Membrane</keyword>
<gene>
    <name evidence="9" type="primary">yijE</name>
    <name evidence="9" type="ORF">BEI61_03906</name>
</gene>
<dbReference type="PANTHER" id="PTHR42920:SF5">
    <property type="entry name" value="EAMA DOMAIN-CONTAINING PROTEIN"/>
    <property type="match status" value="1"/>
</dbReference>
<keyword evidence="3" id="KW-1003">Cell membrane</keyword>
<feature type="transmembrane region" description="Helical" evidence="7">
    <location>
        <begin position="198"/>
        <end position="218"/>
    </location>
</feature>
<evidence type="ECO:0000256" key="1">
    <source>
        <dbReference type="ARBA" id="ARBA00004651"/>
    </source>
</evidence>
<dbReference type="Pfam" id="PF00892">
    <property type="entry name" value="EamA"/>
    <property type="match status" value="2"/>
</dbReference>
<organism evidence="9 10">
    <name type="scientific">Eisenbergiella tayi</name>
    <dbReference type="NCBI Taxonomy" id="1432052"/>
    <lineage>
        <taxon>Bacteria</taxon>
        <taxon>Bacillati</taxon>
        <taxon>Bacillota</taxon>
        <taxon>Clostridia</taxon>
        <taxon>Lachnospirales</taxon>
        <taxon>Lachnospiraceae</taxon>
        <taxon>Eisenbergiella</taxon>
    </lineage>
</organism>
<dbReference type="InterPro" id="IPR051258">
    <property type="entry name" value="Diverse_Substrate_Transporter"/>
</dbReference>
<evidence type="ECO:0000313" key="9">
    <source>
        <dbReference type="EMBL" id="ODM03112.1"/>
    </source>
</evidence>
<feature type="transmembrane region" description="Helical" evidence="7">
    <location>
        <begin position="88"/>
        <end position="107"/>
    </location>
</feature>
<comment type="subcellular location">
    <subcellularLocation>
        <location evidence="1">Cell membrane</location>
        <topology evidence="1">Multi-pass membrane protein</topology>
    </subcellularLocation>
</comment>
<feature type="transmembrane region" description="Helical" evidence="7">
    <location>
        <begin position="172"/>
        <end position="191"/>
    </location>
</feature>